<dbReference type="SUPFAM" id="SSF46689">
    <property type="entry name" value="Homeodomain-like"/>
    <property type="match status" value="1"/>
</dbReference>
<sequence length="123" mass="13766">MKVPEEEMSLMAMKAYSAEFKADAVALYLSDPSHTFEGIGNDLGVSRETLRNWVRAERKRTGTSTAELRADGAARPASRAGEVSSESVLEEENKQLKAQIRKLETEREILRKAAKYFAGETNW</sequence>
<accession>Q0SJZ0</accession>
<reference evidence="3" key="1">
    <citation type="journal article" date="2006" name="Proc. Natl. Acad. Sci. U.S.A.">
        <title>The complete genome of Rhodococcus sp. RHA1 provides insights into a catabolic powerhouse.</title>
        <authorList>
            <person name="McLeod M.P."/>
            <person name="Warren R.L."/>
            <person name="Hsiao W.W.L."/>
            <person name="Araki N."/>
            <person name="Myhre M."/>
            <person name="Fernandes C."/>
            <person name="Miyazawa D."/>
            <person name="Wong W."/>
            <person name="Lillquist A.L."/>
            <person name="Wang D."/>
            <person name="Dosanjh M."/>
            <person name="Hara H."/>
            <person name="Petrescu A."/>
            <person name="Morin R.D."/>
            <person name="Yang G."/>
            <person name="Stott J.M."/>
            <person name="Schein J.E."/>
            <person name="Shin H."/>
            <person name="Smailus D."/>
            <person name="Siddiqui A.S."/>
            <person name="Marra M.A."/>
            <person name="Jones S.J.M."/>
            <person name="Holt R."/>
            <person name="Brinkman F.S.L."/>
            <person name="Miyauchi K."/>
            <person name="Fukuda M."/>
            <person name="Davies J.E."/>
            <person name="Mohn W.W."/>
            <person name="Eltis L.D."/>
        </authorList>
    </citation>
    <scope>NUCLEOTIDE SEQUENCE [LARGE SCALE GENOMIC DNA]</scope>
    <source>
        <strain evidence="3">RHA1</strain>
    </source>
</reference>
<dbReference type="PANTHER" id="PTHR33215">
    <property type="entry name" value="PROTEIN DISTAL ANTENNA"/>
    <property type="match status" value="1"/>
</dbReference>
<dbReference type="HOGENOM" id="CLU_027402_33_0_11"/>
<dbReference type="AlphaFoldDB" id="Q0SJZ0"/>
<proteinExistence type="predicted"/>
<dbReference type="Gene3D" id="1.10.10.60">
    <property type="entry name" value="Homeodomain-like"/>
    <property type="match status" value="1"/>
</dbReference>
<dbReference type="GO" id="GO:0004803">
    <property type="term" value="F:transposase activity"/>
    <property type="evidence" value="ECO:0007669"/>
    <property type="project" value="InterPro"/>
</dbReference>
<evidence type="ECO:0000256" key="1">
    <source>
        <dbReference type="SAM" id="MobiDB-lite"/>
    </source>
</evidence>
<organism evidence="2 3">
    <name type="scientific">Rhodococcus jostii (strain RHA1)</name>
    <dbReference type="NCBI Taxonomy" id="101510"/>
    <lineage>
        <taxon>Bacteria</taxon>
        <taxon>Bacillati</taxon>
        <taxon>Actinomycetota</taxon>
        <taxon>Actinomycetes</taxon>
        <taxon>Mycobacteriales</taxon>
        <taxon>Nocardiaceae</taxon>
        <taxon>Rhodococcus</taxon>
    </lineage>
</organism>
<dbReference type="GO" id="GO:0006313">
    <property type="term" value="P:DNA transposition"/>
    <property type="evidence" value="ECO:0007669"/>
    <property type="project" value="InterPro"/>
</dbReference>
<dbReference type="InterPro" id="IPR009057">
    <property type="entry name" value="Homeodomain-like_sf"/>
</dbReference>
<dbReference type="Pfam" id="PF01527">
    <property type="entry name" value="HTH_Tnp_1"/>
    <property type="match status" value="1"/>
</dbReference>
<name>Q0SJZ0_RHOJR</name>
<dbReference type="EMBL" id="CP000431">
    <property type="protein sequence ID" value="ABG92146.1"/>
    <property type="molecule type" value="Genomic_DNA"/>
</dbReference>
<dbReference type="InterPro" id="IPR002514">
    <property type="entry name" value="Transposase_8"/>
</dbReference>
<dbReference type="GO" id="GO:0003677">
    <property type="term" value="F:DNA binding"/>
    <property type="evidence" value="ECO:0007669"/>
    <property type="project" value="InterPro"/>
</dbReference>
<dbReference type="InterPro" id="IPR051839">
    <property type="entry name" value="RD_transcriptional_regulator"/>
</dbReference>
<dbReference type="eggNOG" id="COG2963">
    <property type="taxonomic scope" value="Bacteria"/>
</dbReference>
<evidence type="ECO:0000313" key="2">
    <source>
        <dbReference type="EMBL" id="ABG92146.1"/>
    </source>
</evidence>
<protein>
    <submittedName>
        <fullName evidence="2">Possible transposase</fullName>
    </submittedName>
</protein>
<feature type="region of interest" description="Disordered" evidence="1">
    <location>
        <begin position="61"/>
        <end position="91"/>
    </location>
</feature>
<evidence type="ECO:0000313" key="3">
    <source>
        <dbReference type="Proteomes" id="UP000008710"/>
    </source>
</evidence>
<dbReference type="KEGG" id="rha:RHA1_ro00310"/>
<gene>
    <name evidence="2" type="ordered locus">RHA1_ro00310</name>
</gene>
<dbReference type="Proteomes" id="UP000008710">
    <property type="component" value="Chromosome"/>
</dbReference>
<dbReference type="PANTHER" id="PTHR33215:SF13">
    <property type="entry name" value="PROTEIN DISTAL ANTENNA"/>
    <property type="match status" value="1"/>
</dbReference>